<organism evidence="2 3">
    <name type="scientific">Neorhizobium galegae bv. officinalis bv. officinalis str. HAMBI 1141</name>
    <dbReference type="NCBI Taxonomy" id="1028801"/>
    <lineage>
        <taxon>Bacteria</taxon>
        <taxon>Pseudomonadati</taxon>
        <taxon>Pseudomonadota</taxon>
        <taxon>Alphaproteobacteria</taxon>
        <taxon>Hyphomicrobiales</taxon>
        <taxon>Rhizobiaceae</taxon>
        <taxon>Rhizobium/Agrobacterium group</taxon>
        <taxon>Neorhizobium</taxon>
    </lineage>
</organism>
<dbReference type="Proteomes" id="UP000028186">
    <property type="component" value="Chromosome I"/>
</dbReference>
<evidence type="ECO:0000259" key="1">
    <source>
        <dbReference type="PROSITE" id="PS51379"/>
    </source>
</evidence>
<name>A0A068T723_NEOGA</name>
<feature type="domain" description="4Fe-4S ferredoxin-type" evidence="1">
    <location>
        <begin position="141"/>
        <end position="174"/>
    </location>
</feature>
<dbReference type="InterPro" id="IPR017896">
    <property type="entry name" value="4Fe4S_Fe-S-bd"/>
</dbReference>
<evidence type="ECO:0000313" key="3">
    <source>
        <dbReference type="Proteomes" id="UP000028186"/>
    </source>
</evidence>
<protein>
    <recommendedName>
        <fullName evidence="1">4Fe-4S ferredoxin-type domain-containing protein</fullName>
    </recommendedName>
</protein>
<accession>A0A068T723</accession>
<proteinExistence type="predicted"/>
<sequence length="225" mass="24306">MRPPSPVLDEIAAGLEPHGILIRGVVNFGTGEGPLLGDGALAQAVVLLGNVGGSIWPSFTEWRKRHDGPDPLDTWSKSLIRPLAEQLRAAAYFPSDPPWQPFQQWAMKAEGLRSSPLGILIHPQFGLWHGYRGALGFPYSIEISPDEAEHPCESCAEKPCLSACPVNAVGLSGFDIPRCHAYLASDAGKATCMISACAARNSCPVGLQYHYPPGQLRFHMEALVR</sequence>
<dbReference type="EMBL" id="HG938355">
    <property type="protein sequence ID" value="CDN54293.1"/>
    <property type="molecule type" value="Genomic_DNA"/>
</dbReference>
<dbReference type="HOGENOM" id="CLU_093830_0_0_5"/>
<dbReference type="PATRIC" id="fig|1028801.3.peg.1981"/>
<dbReference type="eggNOG" id="COG1600">
    <property type="taxonomic scope" value="Bacteria"/>
</dbReference>
<reference evidence="3" key="1">
    <citation type="journal article" date="2014" name="BMC Genomics">
        <title>Genome sequencing of two Neorhizobium galegae strains reveals a noeT gene responsible for the unusual acetylation of the nodulation factors.</title>
        <authorList>
            <person name="Osterman J."/>
            <person name="Marsh J."/>
            <person name="Laine P.K."/>
            <person name="Zeng Z."/>
            <person name="Alatalo E."/>
            <person name="Sullivan J.T."/>
            <person name="Young J.P."/>
            <person name="Thomas-Oates J."/>
            <person name="Paulin L."/>
            <person name="Lindstrom K."/>
        </authorList>
    </citation>
    <scope>NUCLEOTIDE SEQUENCE [LARGE SCALE GENOMIC DNA]</scope>
    <source>
        <strain evidence="3">HAMBI 1141</strain>
    </source>
</reference>
<dbReference type="RefSeq" id="WP_038543289.1">
    <property type="nucleotide sequence ID" value="NZ_HG938355.1"/>
</dbReference>
<dbReference type="AlphaFoldDB" id="A0A068T723"/>
<dbReference type="KEGG" id="ngl:RG1141_CH19530"/>
<gene>
    <name evidence="2" type="ORF">RG1141_CH19530</name>
</gene>
<evidence type="ECO:0000313" key="2">
    <source>
        <dbReference type="EMBL" id="CDN54293.1"/>
    </source>
</evidence>
<dbReference type="PROSITE" id="PS51379">
    <property type="entry name" value="4FE4S_FER_2"/>
    <property type="match status" value="1"/>
</dbReference>